<sequence>MKLFLISVFSLLFMFSCSEEVNNYPVGTDFIDNDINIVIVDTFSIKAATYKIDSLITSGTSRMLLGHLKDEYLGNLTAQTYFQVNNSDFSISTNAVYDSIGLVLNYDTYYYGDTLQPQTYKVHRLLEFFEPVEDDDFYNTSKLKYDEEALGEVTFTPRPNSATDSIYIALNTNIGEEIFNKIRDNEINTTDDFVQYFNGLTVIPDATTNSHVLGFNFKSYSDLIDNTSMRIFYTENISDSSEGNDQVIDFFIPNTSMQFNSISANLDNTTISGLSTTGTTISSDDTNQLIFAQAGTGISARIEMPTVKDLKSLSNESAALNAELTFKPLKGSYDASKPLKESLLVYVVDGQNRIVSQLTDLDSNASLAVLNQADNEFDENTYYSIDMSGFVEMIWNSEFDLDYAIMIQFEDYNSVVDALIIDNLNENNDNIKLSVTYLNY</sequence>
<feature type="signal peptide" evidence="1">
    <location>
        <begin position="1"/>
        <end position="19"/>
    </location>
</feature>
<evidence type="ECO:0000313" key="2">
    <source>
        <dbReference type="EMBL" id="KAA5823343.1"/>
    </source>
</evidence>
<evidence type="ECO:0000313" key="3">
    <source>
        <dbReference type="EMBL" id="TSJ73831.1"/>
    </source>
</evidence>
<dbReference type="EMBL" id="VMBF01000008">
    <property type="protein sequence ID" value="TSJ73831.1"/>
    <property type="molecule type" value="Genomic_DNA"/>
</dbReference>
<name>A0A5M7B0X1_9FLAO</name>
<gene>
    <name evidence="2" type="ORF">F2B50_11575</name>
    <name evidence="3" type="ORF">FPF71_11575</name>
</gene>
<organism evidence="2 5">
    <name type="scientific">Algibacter amylolyticus</name>
    <dbReference type="NCBI Taxonomy" id="1608400"/>
    <lineage>
        <taxon>Bacteria</taxon>
        <taxon>Pseudomonadati</taxon>
        <taxon>Bacteroidota</taxon>
        <taxon>Flavobacteriia</taxon>
        <taxon>Flavobacteriales</taxon>
        <taxon>Flavobacteriaceae</taxon>
        <taxon>Algibacter</taxon>
    </lineage>
</organism>
<comment type="caution">
    <text evidence="2">The sequence shown here is derived from an EMBL/GenBank/DDBJ whole genome shotgun (WGS) entry which is preliminary data.</text>
</comment>
<dbReference type="Proteomes" id="UP000322315">
    <property type="component" value="Unassembled WGS sequence"/>
</dbReference>
<accession>A0A5M7B0X1</accession>
<protein>
    <submittedName>
        <fullName evidence="2">DUF4270 domain-containing protein</fullName>
    </submittedName>
</protein>
<keyword evidence="1" id="KW-0732">Signal</keyword>
<dbReference type="RefSeq" id="WP_144116833.1">
    <property type="nucleotide sequence ID" value="NZ_JACHGE010000002.1"/>
</dbReference>
<dbReference type="Proteomes" id="UP000315145">
    <property type="component" value="Unassembled WGS sequence"/>
</dbReference>
<reference evidence="2" key="3">
    <citation type="submission" date="2019-09" db="EMBL/GenBank/DDBJ databases">
        <authorList>
            <person name="Zhang D.-C."/>
        </authorList>
    </citation>
    <scope>NUCLEOTIDE SEQUENCE</scope>
    <source>
        <strain evidence="2">RU-4-M-4</strain>
    </source>
</reference>
<evidence type="ECO:0000313" key="4">
    <source>
        <dbReference type="Proteomes" id="UP000315145"/>
    </source>
</evidence>
<dbReference type="EMBL" id="VWRS01000008">
    <property type="protein sequence ID" value="KAA5823343.1"/>
    <property type="molecule type" value="Genomic_DNA"/>
</dbReference>
<dbReference type="InterPro" id="IPR025366">
    <property type="entry name" value="DUF4270"/>
</dbReference>
<proteinExistence type="predicted"/>
<feature type="chain" id="PRO_5024322074" evidence="1">
    <location>
        <begin position="20"/>
        <end position="440"/>
    </location>
</feature>
<reference evidence="3 4" key="2">
    <citation type="submission" date="2019-07" db="EMBL/GenBank/DDBJ databases">
        <title>Algibacter marinivivus sp. nov., isolated from the surface of a marine red alga.</title>
        <authorList>
            <person name="Zhong X."/>
            <person name="Xu W."/>
            <person name="Zhang Y."/>
            <person name="Zhang Q."/>
            <person name="Du Z."/>
        </authorList>
    </citation>
    <scope>NUCLEOTIDE SEQUENCE [LARGE SCALE GENOMIC DNA]</scope>
    <source>
        <strain evidence="3 4">RU-4-M-4</strain>
    </source>
</reference>
<dbReference type="OrthoDB" id="1092930at2"/>
<reference evidence="2 5" key="1">
    <citation type="journal article" date="2015" name="Int. J. Syst. Evol. Microbiol.">
        <title>Algibacter amylolyticus sp. nov., isolated from intertidal sediment.</title>
        <authorList>
            <person name="Zhang D.C."/>
            <person name="Wu J."/>
            <person name="Neuner K."/>
            <person name="Yao J."/>
            <person name="Margesin R."/>
        </authorList>
    </citation>
    <scope>NUCLEOTIDE SEQUENCE [LARGE SCALE GENOMIC DNA]</scope>
    <source>
        <strain evidence="2 5">RU-4-M-4</strain>
    </source>
</reference>
<dbReference type="AlphaFoldDB" id="A0A5M7B0X1"/>
<keyword evidence="4" id="KW-1185">Reference proteome</keyword>
<dbReference type="PROSITE" id="PS51257">
    <property type="entry name" value="PROKAR_LIPOPROTEIN"/>
    <property type="match status" value="1"/>
</dbReference>
<dbReference type="Pfam" id="PF14092">
    <property type="entry name" value="DUF4270"/>
    <property type="match status" value="1"/>
</dbReference>
<evidence type="ECO:0000256" key="1">
    <source>
        <dbReference type="SAM" id="SignalP"/>
    </source>
</evidence>
<evidence type="ECO:0000313" key="5">
    <source>
        <dbReference type="Proteomes" id="UP000322315"/>
    </source>
</evidence>